<dbReference type="Pfam" id="PF00238">
    <property type="entry name" value="Ribosomal_L14"/>
    <property type="match status" value="1"/>
</dbReference>
<proteinExistence type="inferred from homology"/>
<keyword evidence="2 4" id="KW-0689">Ribosomal protein</keyword>
<reference evidence="5" key="1">
    <citation type="journal article" date="2019" name="Genome Biol. Evol.">
        <title>Nephromyces represents a diverse and novel lineage of the Apicomplexa that has retained apicoplasts.</title>
        <authorList>
            <person name="Munoz-Gomez S.A."/>
            <person name="Durnin K."/>
            <person name="Eme L."/>
            <person name="Paight C."/>
            <person name="Lane C.E."/>
            <person name="Saffo M.B."/>
            <person name="Slamovits C.H."/>
        </authorList>
    </citation>
    <scope>NUCLEOTIDE SEQUENCE</scope>
    <source>
        <strain evidence="5">442</strain>
    </source>
</reference>
<comment type="similarity">
    <text evidence="1 4">Belongs to the universal ribosomal protein uL14 family.</text>
</comment>
<dbReference type="PANTHER" id="PTHR11761">
    <property type="entry name" value="50S/60S RIBOSOMAL PROTEIN L14/L23"/>
    <property type="match status" value="1"/>
</dbReference>
<keyword evidence="3 4" id="KW-0687">Ribonucleoprotein</keyword>
<dbReference type="GO" id="GO:0006412">
    <property type="term" value="P:translation"/>
    <property type="evidence" value="ECO:0007669"/>
    <property type="project" value="InterPro"/>
</dbReference>
<dbReference type="InterPro" id="IPR000218">
    <property type="entry name" value="Ribosomal_uL14"/>
</dbReference>
<dbReference type="GO" id="GO:0005762">
    <property type="term" value="C:mitochondrial large ribosomal subunit"/>
    <property type="evidence" value="ECO:0007669"/>
    <property type="project" value="TreeGrafter"/>
</dbReference>
<protein>
    <submittedName>
        <fullName evidence="5">50S ribosomal protein L14</fullName>
    </submittedName>
</protein>
<name>A0A5C1H7H1_9APIC</name>
<dbReference type="SMART" id="SM01374">
    <property type="entry name" value="Ribosomal_L14"/>
    <property type="match status" value="1"/>
</dbReference>
<dbReference type="GO" id="GO:0070180">
    <property type="term" value="F:large ribosomal subunit rRNA binding"/>
    <property type="evidence" value="ECO:0007669"/>
    <property type="project" value="TreeGrafter"/>
</dbReference>
<evidence type="ECO:0000313" key="5">
    <source>
        <dbReference type="EMBL" id="QEM01600.1"/>
    </source>
</evidence>
<dbReference type="Gene3D" id="2.40.150.20">
    <property type="entry name" value="Ribosomal protein L14"/>
    <property type="match status" value="1"/>
</dbReference>
<evidence type="ECO:0000256" key="2">
    <source>
        <dbReference type="ARBA" id="ARBA00022980"/>
    </source>
</evidence>
<evidence type="ECO:0000256" key="1">
    <source>
        <dbReference type="ARBA" id="ARBA00010745"/>
    </source>
</evidence>
<dbReference type="CDD" id="cd00337">
    <property type="entry name" value="Ribosomal_uL14"/>
    <property type="match status" value="1"/>
</dbReference>
<evidence type="ECO:0000256" key="4">
    <source>
        <dbReference type="RuleBase" id="RU003949"/>
    </source>
</evidence>
<dbReference type="PANTHER" id="PTHR11761:SF3">
    <property type="entry name" value="LARGE RIBOSOMAL SUBUNIT PROTEIN UL14M"/>
    <property type="match status" value="1"/>
</dbReference>
<accession>A0A5C1H7H1</accession>
<dbReference type="SUPFAM" id="SSF50193">
    <property type="entry name" value="Ribosomal protein L14"/>
    <property type="match status" value="1"/>
</dbReference>
<gene>
    <name evidence="5" type="primary">rpl14</name>
</gene>
<dbReference type="AlphaFoldDB" id="A0A5C1H7H1"/>
<organism evidence="5">
    <name type="scientific">Nephromyces sp. ex Molgula occidentalis</name>
    <dbReference type="NCBI Taxonomy" id="2544991"/>
    <lineage>
        <taxon>Eukaryota</taxon>
        <taxon>Sar</taxon>
        <taxon>Alveolata</taxon>
        <taxon>Apicomplexa</taxon>
        <taxon>Aconoidasida</taxon>
        <taxon>Nephromycida</taxon>
        <taxon>Nephromyces</taxon>
    </lineage>
</organism>
<sequence>MAQIKTIFNIIDNTGVKKILCIGILNSKNKIIKIGDIIIGVIKQTNKNKNFKKATIIKALVIKLKKSLNLKTGFSYKFNENSAIIVDKYNNPIGTRIFGPVPLYFKENSYLKIISITNEFI</sequence>
<dbReference type="InterPro" id="IPR036853">
    <property type="entry name" value="Ribosomal_uL14_sf"/>
</dbReference>
<dbReference type="HAMAP" id="MF_01367">
    <property type="entry name" value="Ribosomal_uL14"/>
    <property type="match status" value="1"/>
</dbReference>
<dbReference type="EMBL" id="MK573200">
    <property type="protein sequence ID" value="QEM01600.1"/>
    <property type="molecule type" value="Genomic_DNA"/>
</dbReference>
<evidence type="ECO:0000256" key="3">
    <source>
        <dbReference type="ARBA" id="ARBA00023274"/>
    </source>
</evidence>
<dbReference type="GO" id="GO:0003735">
    <property type="term" value="F:structural constituent of ribosome"/>
    <property type="evidence" value="ECO:0007669"/>
    <property type="project" value="InterPro"/>
</dbReference>